<dbReference type="PROSITE" id="PS51257">
    <property type="entry name" value="PROKAR_LIPOPROTEIN"/>
    <property type="match status" value="1"/>
</dbReference>
<proteinExistence type="predicted"/>
<organism evidence="1 2">
    <name type="scientific">Candidatus Kapaibacterium thiocyanatum</name>
    <dbReference type="NCBI Taxonomy" id="1895771"/>
    <lineage>
        <taxon>Bacteria</taxon>
        <taxon>Pseudomonadati</taxon>
        <taxon>Candidatus Kapaibacteriota</taxon>
        <taxon>Candidatus Kapaibacteriia</taxon>
        <taxon>Candidatus Kapaibacteriales</taxon>
        <taxon>Candidatus Kapaibacteriaceae</taxon>
        <taxon>Candidatus Kapaibacterium</taxon>
    </lineage>
</organism>
<dbReference type="Proteomes" id="UP000184233">
    <property type="component" value="Unassembled WGS sequence"/>
</dbReference>
<evidence type="ECO:0000313" key="2">
    <source>
        <dbReference type="Proteomes" id="UP000184233"/>
    </source>
</evidence>
<accession>A0A1M3L308</accession>
<reference evidence="1 2" key="1">
    <citation type="submission" date="2016-09" db="EMBL/GenBank/DDBJ databases">
        <title>Genome-resolved meta-omics ties microbial dynamics to process performance in biotechnology for thiocyanate degradation.</title>
        <authorList>
            <person name="Kantor R.S."/>
            <person name="Huddy R.J."/>
            <person name="Iyer R."/>
            <person name="Thomas B.C."/>
            <person name="Brown C.T."/>
            <person name="Anantharaman K."/>
            <person name="Tringe S."/>
            <person name="Hettich R.L."/>
            <person name="Harrison S.T."/>
            <person name="Banfield J.F."/>
        </authorList>
    </citation>
    <scope>NUCLEOTIDE SEQUENCE [LARGE SCALE GENOMIC DNA]</scope>
    <source>
        <strain evidence="1">59-99</strain>
    </source>
</reference>
<sequence length="164" mass="18035">MRFSRALSIVVVLGVMLGICGCSVRVGDFTTISTKNVALTDKFVKVGRFADDDLAWTILFIPFGFPDMKNAVDNLLDHNGGDLATNAVLTAYSLPLIIVSQRGYKVEGDVWKKASMGDLMNGEELFDLATMPDGRQELVSPRDVKVRYSVSTSEDLMAQYEAMK</sequence>
<dbReference type="EMBL" id="MKVH01000009">
    <property type="protein sequence ID" value="OJX59681.1"/>
    <property type="molecule type" value="Genomic_DNA"/>
</dbReference>
<evidence type="ECO:0000313" key="1">
    <source>
        <dbReference type="EMBL" id="OJX59681.1"/>
    </source>
</evidence>
<comment type="caution">
    <text evidence="1">The sequence shown here is derived from an EMBL/GenBank/DDBJ whole genome shotgun (WGS) entry which is preliminary data.</text>
</comment>
<name>A0A1M3L308_9BACT</name>
<gene>
    <name evidence="1" type="ORF">BGO89_05545</name>
</gene>
<protein>
    <submittedName>
        <fullName evidence="1">Uncharacterized protein</fullName>
    </submittedName>
</protein>
<dbReference type="AlphaFoldDB" id="A0A1M3L308"/>